<dbReference type="PROSITE" id="PS51257">
    <property type="entry name" value="PROKAR_LIPOPROTEIN"/>
    <property type="match status" value="1"/>
</dbReference>
<protein>
    <recommendedName>
        <fullName evidence="2">WRKY19-like zinc finger domain-containing protein</fullName>
    </recommendedName>
</protein>
<feature type="domain" description="WRKY19-like zinc finger" evidence="2">
    <location>
        <begin position="320"/>
        <end position="343"/>
    </location>
</feature>
<evidence type="ECO:0000313" key="4">
    <source>
        <dbReference type="Proteomes" id="UP000825935"/>
    </source>
</evidence>
<name>A0A8T2RM68_CERRI</name>
<feature type="domain" description="WRKY19-like zinc finger" evidence="2">
    <location>
        <begin position="546"/>
        <end position="570"/>
    </location>
</feature>
<dbReference type="EMBL" id="CM035431">
    <property type="protein sequence ID" value="KAH7297466.1"/>
    <property type="molecule type" value="Genomic_DNA"/>
</dbReference>
<dbReference type="Pfam" id="PF24906">
    <property type="entry name" value="Zf_WRKY19"/>
    <property type="match status" value="8"/>
</dbReference>
<accession>A0A8T2RM68</accession>
<feature type="region of interest" description="Disordered" evidence="1">
    <location>
        <begin position="632"/>
        <end position="687"/>
    </location>
</feature>
<dbReference type="PANTHER" id="PTHR31827">
    <property type="entry name" value="EMB|CAB89363.1"/>
    <property type="match status" value="1"/>
</dbReference>
<evidence type="ECO:0000256" key="1">
    <source>
        <dbReference type="SAM" id="MobiDB-lite"/>
    </source>
</evidence>
<dbReference type="AlphaFoldDB" id="A0A8T2RM68"/>
<feature type="domain" description="WRKY19-like zinc finger" evidence="2">
    <location>
        <begin position="394"/>
        <end position="418"/>
    </location>
</feature>
<proteinExistence type="predicted"/>
<evidence type="ECO:0000259" key="2">
    <source>
        <dbReference type="Pfam" id="PF24906"/>
    </source>
</evidence>
<feature type="domain" description="WRKY19-like zinc finger" evidence="2">
    <location>
        <begin position="344"/>
        <end position="368"/>
    </location>
</feature>
<dbReference type="InterPro" id="IPR056866">
    <property type="entry name" value="Znf_WRKY19"/>
</dbReference>
<sequence length="825" mass="87907">MEHKESSDVFDLQSMSWIQATSGASCSLGKSHHEISYVCGCIRSQGGRRPPCSQVHNLARPEDDGLSLTLGSFNILPSDLESSSCTGVPDGTTEHAEGDGREKVHVDLDLGLAIHRGCQLTDGLPSSHCAPFVETEVLAIWQDASCVGANHIDNSSVQSARVIGRTSFASKGTFNNTPCVDVREVNLELGLSASCLSECLLDFGHGLQESRVDAFALGTSTVSDEGSTSARLMNSEGDMVPFPYYAYAKQSHVNIQGQSCVTLLTPIKKGVTQTRLNKVPEADLVPNNKDHVDSPCPMEDTSAGSYRHATSSTPVDRPSKMCKFKGCSKGARGASGLCIAHGGGRRCQKLNCNKGAEGRTMFCKAHGGGRRCQMLGCIKSAEGRTDFCIAHGGGRRCTFEGCSKAARGRSGLCIRHGGGKRCQRDGCTKSAEGFSGLCISHGGGRRCQYPGCAKGAQGSTKFCKGHGGGRRCEFEGCCKGAEGSTPFCKAHGGGKRCTFGGGICTKSVHGGTAFCVAHGGGKRCSVSGCTKSARGRTNYCVRHGGGKRCKFDDCNKSAQGSTDYCKAHGGGKRCSWGHEGSVCDGRVLEDQSMHLFKSPCDKFARGRTGLCSAHSALLEQCHPFGHSLSSSTTTTTASLHDSPSEPFQTEEFHPRPLSDANEQISGQEEDEHTFPGESPVGIIEDNSCRPQNQALDCSTYKTQATPSSVLIDAPWKEHTEFSFDQASPNKLPASFVPNLLQDRATGGSSFLHILNRSETHCQQNGLLQADLVTLSSSGKEINMNVLQQHINDSVRHSTVREVLEGRVHGGGHFMSLFTSNSARYE</sequence>
<organism evidence="3 4">
    <name type="scientific">Ceratopteris richardii</name>
    <name type="common">Triangle waterfern</name>
    <dbReference type="NCBI Taxonomy" id="49495"/>
    <lineage>
        <taxon>Eukaryota</taxon>
        <taxon>Viridiplantae</taxon>
        <taxon>Streptophyta</taxon>
        <taxon>Embryophyta</taxon>
        <taxon>Tracheophyta</taxon>
        <taxon>Polypodiopsida</taxon>
        <taxon>Polypodiidae</taxon>
        <taxon>Polypodiales</taxon>
        <taxon>Pteridineae</taxon>
        <taxon>Pteridaceae</taxon>
        <taxon>Parkerioideae</taxon>
        <taxon>Ceratopteris</taxon>
    </lineage>
</organism>
<feature type="domain" description="WRKY19-like zinc finger" evidence="2">
    <location>
        <begin position="521"/>
        <end position="545"/>
    </location>
</feature>
<keyword evidence="4" id="KW-1185">Reference proteome</keyword>
<feature type="compositionally biased region" description="Polar residues" evidence="1">
    <location>
        <begin position="302"/>
        <end position="314"/>
    </location>
</feature>
<dbReference type="Proteomes" id="UP000825935">
    <property type="component" value="Chromosome 26"/>
</dbReference>
<feature type="region of interest" description="Disordered" evidence="1">
    <location>
        <begin position="284"/>
        <end position="316"/>
    </location>
</feature>
<reference evidence="3" key="1">
    <citation type="submission" date="2021-08" db="EMBL/GenBank/DDBJ databases">
        <title>WGS assembly of Ceratopteris richardii.</title>
        <authorList>
            <person name="Marchant D.B."/>
            <person name="Chen G."/>
            <person name="Jenkins J."/>
            <person name="Shu S."/>
            <person name="Leebens-Mack J."/>
            <person name="Grimwood J."/>
            <person name="Schmutz J."/>
            <person name="Soltis P."/>
            <person name="Soltis D."/>
            <person name="Chen Z.-H."/>
        </authorList>
    </citation>
    <scope>NUCLEOTIDE SEQUENCE</scope>
    <source>
        <strain evidence="3">Whitten #5841</strain>
        <tissue evidence="3">Leaf</tissue>
    </source>
</reference>
<feature type="region of interest" description="Disordered" evidence="1">
    <location>
        <begin position="81"/>
        <end position="100"/>
    </location>
</feature>
<gene>
    <name evidence="3" type="ORF">KP509_26G070900</name>
</gene>
<feature type="domain" description="WRKY19-like zinc finger" evidence="2">
    <location>
        <begin position="419"/>
        <end position="443"/>
    </location>
</feature>
<comment type="caution">
    <text evidence="3">The sequence shown here is derived from an EMBL/GenBank/DDBJ whole genome shotgun (WGS) entry which is preliminary data.</text>
</comment>
<dbReference type="OrthoDB" id="77038at2759"/>
<dbReference type="PANTHER" id="PTHR31827:SF1">
    <property type="entry name" value="EMB|CAB89363.1"/>
    <property type="match status" value="1"/>
</dbReference>
<feature type="domain" description="WRKY19-like zinc finger" evidence="2">
    <location>
        <begin position="444"/>
        <end position="468"/>
    </location>
</feature>
<dbReference type="EMBL" id="CM035431">
    <property type="protein sequence ID" value="KAH7297467.1"/>
    <property type="molecule type" value="Genomic_DNA"/>
</dbReference>
<evidence type="ECO:0000313" key="3">
    <source>
        <dbReference type="EMBL" id="KAH7297466.1"/>
    </source>
</evidence>
<feature type="domain" description="WRKY19-like zinc finger" evidence="2">
    <location>
        <begin position="369"/>
        <end position="393"/>
    </location>
</feature>